<evidence type="ECO:0000256" key="2">
    <source>
        <dbReference type="ARBA" id="ARBA00010790"/>
    </source>
</evidence>
<evidence type="ECO:0000256" key="1">
    <source>
        <dbReference type="ARBA" id="ARBA00001974"/>
    </source>
</evidence>
<evidence type="ECO:0000256" key="4">
    <source>
        <dbReference type="ARBA" id="ARBA00022827"/>
    </source>
</evidence>
<evidence type="ECO:0000313" key="7">
    <source>
        <dbReference type="Proteomes" id="UP001465976"/>
    </source>
</evidence>
<organism evidence="6 7">
    <name type="scientific">Marasmius crinis-equi</name>
    <dbReference type="NCBI Taxonomy" id="585013"/>
    <lineage>
        <taxon>Eukaryota</taxon>
        <taxon>Fungi</taxon>
        <taxon>Dikarya</taxon>
        <taxon>Basidiomycota</taxon>
        <taxon>Agaricomycotina</taxon>
        <taxon>Agaricomycetes</taxon>
        <taxon>Agaricomycetidae</taxon>
        <taxon>Agaricales</taxon>
        <taxon>Marasmiineae</taxon>
        <taxon>Marasmiaceae</taxon>
        <taxon>Marasmius</taxon>
    </lineage>
</organism>
<feature type="domain" description="Glucose-methanol-choline oxidoreductase N-terminal" evidence="5">
    <location>
        <begin position="1"/>
        <end position="158"/>
    </location>
</feature>
<keyword evidence="4" id="KW-0274">FAD</keyword>
<evidence type="ECO:0000313" key="6">
    <source>
        <dbReference type="EMBL" id="KAL0577510.1"/>
    </source>
</evidence>
<evidence type="ECO:0000259" key="5">
    <source>
        <dbReference type="Pfam" id="PF00732"/>
    </source>
</evidence>
<proteinExistence type="inferred from homology"/>
<dbReference type="Pfam" id="PF00732">
    <property type="entry name" value="GMC_oxred_N"/>
    <property type="match status" value="1"/>
</dbReference>
<dbReference type="Gene3D" id="3.30.560.10">
    <property type="entry name" value="Glucose Oxidase, domain 3"/>
    <property type="match status" value="2"/>
</dbReference>
<feature type="non-terminal residue" evidence="6">
    <location>
        <position position="294"/>
    </location>
</feature>
<dbReference type="PANTHER" id="PTHR11552">
    <property type="entry name" value="GLUCOSE-METHANOL-CHOLINE GMC OXIDOREDUCTASE"/>
    <property type="match status" value="1"/>
</dbReference>
<dbReference type="Gene3D" id="3.50.50.60">
    <property type="entry name" value="FAD/NAD(P)-binding domain"/>
    <property type="match status" value="2"/>
</dbReference>
<gene>
    <name evidence="6" type="ORF">V5O48_004496</name>
</gene>
<comment type="caution">
    <text evidence="6">The sequence shown here is derived from an EMBL/GenBank/DDBJ whole genome shotgun (WGS) entry which is preliminary data.</text>
</comment>
<dbReference type="InterPro" id="IPR036188">
    <property type="entry name" value="FAD/NAD-bd_sf"/>
</dbReference>
<comment type="similarity">
    <text evidence="2">Belongs to the GMC oxidoreductase family.</text>
</comment>
<keyword evidence="3" id="KW-0285">Flavoprotein</keyword>
<dbReference type="EMBL" id="JBAHYK010000152">
    <property type="protein sequence ID" value="KAL0577510.1"/>
    <property type="molecule type" value="Genomic_DNA"/>
</dbReference>
<dbReference type="InterPro" id="IPR012132">
    <property type="entry name" value="GMC_OxRdtase"/>
</dbReference>
<keyword evidence="7" id="KW-1185">Reference proteome</keyword>
<dbReference type="SUPFAM" id="SSF51905">
    <property type="entry name" value="FAD/NAD(P)-binding domain"/>
    <property type="match status" value="1"/>
</dbReference>
<dbReference type="Proteomes" id="UP001465976">
    <property type="component" value="Unassembled WGS sequence"/>
</dbReference>
<dbReference type="PANTHER" id="PTHR11552:SF147">
    <property type="entry name" value="CHOLINE DEHYDROGENASE, MITOCHONDRIAL"/>
    <property type="match status" value="1"/>
</dbReference>
<name>A0ABR3FPZ3_9AGAR</name>
<sequence>MLYTRGSSEDFDRYAVITEDPGWSWDSLQPYIRKNERFSEPVDHHNITGEFEPSAHGFHGINTVTLTGFPWPVEDRLIQTSVEQPEKFPFNVDMNSGNELGIGYPQWTIKDGARSSSATSYLAPEFLRRLNLKVLLNARVTRLTQTGHKSFHGVEFSVQGIGDSLRLSSLGIEPVHDLPSVGKNLTDHPVLPLSWLVNSTETLETAARNATLLDEQLKQWNEKRTGPLVDGLFMRVGWFRLSENASIFEEFADPAAGPNTPHIELAPENGSVRPPVIPTGNLLVVPGVVVAPLS</sequence>
<reference evidence="6 7" key="1">
    <citation type="submission" date="2024-02" db="EMBL/GenBank/DDBJ databases">
        <title>A draft genome for the cacao thread blight pathogen Marasmius crinis-equi.</title>
        <authorList>
            <person name="Cohen S.P."/>
            <person name="Baruah I.K."/>
            <person name="Amoako-Attah I."/>
            <person name="Bukari Y."/>
            <person name="Meinhardt L.W."/>
            <person name="Bailey B.A."/>
        </authorList>
    </citation>
    <scope>NUCLEOTIDE SEQUENCE [LARGE SCALE GENOMIC DNA]</scope>
    <source>
        <strain evidence="6 7">GH-76</strain>
    </source>
</reference>
<evidence type="ECO:0000256" key="3">
    <source>
        <dbReference type="ARBA" id="ARBA00022630"/>
    </source>
</evidence>
<comment type="cofactor">
    <cofactor evidence="1">
        <name>FAD</name>
        <dbReference type="ChEBI" id="CHEBI:57692"/>
    </cofactor>
</comment>
<protein>
    <recommendedName>
        <fullName evidence="5">Glucose-methanol-choline oxidoreductase N-terminal domain-containing protein</fullName>
    </recommendedName>
</protein>
<dbReference type="InterPro" id="IPR000172">
    <property type="entry name" value="GMC_OxRdtase_N"/>
</dbReference>
<accession>A0ABR3FPZ3</accession>